<dbReference type="InterPro" id="IPR035992">
    <property type="entry name" value="Ricin_B-like_lectins"/>
</dbReference>
<protein>
    <submittedName>
        <fullName evidence="2">Lectin A</fullName>
    </submittedName>
</protein>
<feature type="domain" description="Ricin B lectin" evidence="1">
    <location>
        <begin position="58"/>
        <end position="180"/>
    </location>
</feature>
<dbReference type="NCBIfam" id="NF035930">
    <property type="entry name" value="lectin_2"/>
    <property type="match status" value="1"/>
</dbReference>
<dbReference type="InterPro" id="IPR000772">
    <property type="entry name" value="Ricin_B_lectin"/>
</dbReference>
<evidence type="ECO:0000259" key="1">
    <source>
        <dbReference type="SMART" id="SM00458"/>
    </source>
</evidence>
<reference evidence="2 3" key="2">
    <citation type="journal article" date="2016" name="Genome Announc.">
        <title>Complete Genome Sequence of the Highly Virulent Aeromonas schubertii Strain WL1483, Isolated from Diseased Snakehead Fish (Channa argus) in China.</title>
        <authorList>
            <person name="Liu L."/>
            <person name="Li N."/>
            <person name="Zhang D."/>
            <person name="Fu X."/>
            <person name="Shi C."/>
            <person name="Lin Q."/>
            <person name="Hao G."/>
        </authorList>
    </citation>
    <scope>NUCLEOTIDE SEQUENCE [LARGE SCALE GENOMIC DNA]</scope>
    <source>
        <strain evidence="2 3">WL1483</strain>
    </source>
</reference>
<proteinExistence type="predicted"/>
<dbReference type="PATRIC" id="fig|652.5.peg.249"/>
<dbReference type="Pfam" id="PF00652">
    <property type="entry name" value="Ricin_B_lectin"/>
    <property type="match status" value="1"/>
</dbReference>
<dbReference type="Proteomes" id="UP000058114">
    <property type="component" value="Chromosome"/>
</dbReference>
<dbReference type="CDD" id="cd23418">
    <property type="entry name" value="beta-trefoil_Ricin_XLN-like"/>
    <property type="match status" value="1"/>
</dbReference>
<sequence length="180" mass="19841">MKRPSPLIAACLSLSLGGCQSLDGNDLLLGAVVIGAIGAAAYYDHKQEKKERRNREEKGGQLLASSGKCLDIAGGIRNGNRLQLWDCHGGDNQRFRLDGDRVRIGDKCLDVSGNDRDPGARVIAWDCHGGSNQQWRWERGRLVSRNSGLCLDVERGRSESGTPVLLWTCHGGDNQRFRWQ</sequence>
<reference evidence="3" key="1">
    <citation type="submission" date="2015-10" db="EMBL/GenBank/DDBJ databases">
        <title>Complete Genome Sequence of Aeromonas schubertii strain WL1483.</title>
        <authorList>
            <person name="Liu L."/>
        </authorList>
    </citation>
    <scope>NUCLEOTIDE SEQUENCE [LARGE SCALE GENOMIC DNA]</scope>
    <source>
        <strain evidence="3">WL1483</strain>
    </source>
</reference>
<dbReference type="Gene3D" id="2.80.10.50">
    <property type="match status" value="3"/>
</dbReference>
<name>A0A0S2SCI5_9GAMM</name>
<evidence type="ECO:0000313" key="2">
    <source>
        <dbReference type="EMBL" id="ALP39433.1"/>
    </source>
</evidence>
<dbReference type="PROSITE" id="PS50231">
    <property type="entry name" value="RICIN_B_LECTIN"/>
    <property type="match status" value="1"/>
</dbReference>
<dbReference type="PROSITE" id="PS51257">
    <property type="entry name" value="PROKAR_LIPOPROTEIN"/>
    <property type="match status" value="1"/>
</dbReference>
<dbReference type="RefSeq" id="WP_235513012.1">
    <property type="nucleotide sequence ID" value="NZ_CP013067.1"/>
</dbReference>
<dbReference type="KEGG" id="asr:WL1483_14"/>
<organism evidence="2 3">
    <name type="scientific">Aeromonas schubertii</name>
    <dbReference type="NCBI Taxonomy" id="652"/>
    <lineage>
        <taxon>Bacteria</taxon>
        <taxon>Pseudomonadati</taxon>
        <taxon>Pseudomonadota</taxon>
        <taxon>Gammaproteobacteria</taxon>
        <taxon>Aeromonadales</taxon>
        <taxon>Aeromonadaceae</taxon>
        <taxon>Aeromonas</taxon>
    </lineage>
</organism>
<dbReference type="SMART" id="SM00458">
    <property type="entry name" value="RICIN"/>
    <property type="match status" value="1"/>
</dbReference>
<dbReference type="AlphaFoldDB" id="A0A0S2SCI5"/>
<dbReference type="SUPFAM" id="SSF50370">
    <property type="entry name" value="Ricin B-like lectins"/>
    <property type="match status" value="1"/>
</dbReference>
<dbReference type="EMBL" id="CP013067">
    <property type="protein sequence ID" value="ALP39433.1"/>
    <property type="molecule type" value="Genomic_DNA"/>
</dbReference>
<evidence type="ECO:0000313" key="3">
    <source>
        <dbReference type="Proteomes" id="UP000058114"/>
    </source>
</evidence>
<gene>
    <name evidence="2" type="ORF">WL1483_14</name>
</gene>
<accession>A0A0S2SCI5</accession>